<comment type="caution">
    <text evidence="5">The sequence shown here is derived from an EMBL/GenBank/DDBJ whole genome shotgun (WGS) entry which is preliminary data.</text>
</comment>
<evidence type="ECO:0000256" key="2">
    <source>
        <dbReference type="ARBA" id="ARBA00022679"/>
    </source>
</evidence>
<dbReference type="SUPFAM" id="SSF53335">
    <property type="entry name" value="S-adenosyl-L-methionine-dependent methyltransferases"/>
    <property type="match status" value="1"/>
</dbReference>
<keyword evidence="3" id="KW-0949">S-adenosyl-L-methionine</keyword>
<dbReference type="Gene3D" id="3.40.50.150">
    <property type="entry name" value="Vaccinia Virus protein VP39"/>
    <property type="match status" value="1"/>
</dbReference>
<keyword evidence="1 5" id="KW-0489">Methyltransferase</keyword>
<evidence type="ECO:0000259" key="4">
    <source>
        <dbReference type="Pfam" id="PF08241"/>
    </source>
</evidence>
<proteinExistence type="predicted"/>
<organism evidence="5 6">
    <name type="scientific">Natrialba taiwanensis DSM 12281</name>
    <dbReference type="NCBI Taxonomy" id="1230458"/>
    <lineage>
        <taxon>Archaea</taxon>
        <taxon>Methanobacteriati</taxon>
        <taxon>Methanobacteriota</taxon>
        <taxon>Stenosarchaea group</taxon>
        <taxon>Halobacteria</taxon>
        <taxon>Halobacteriales</taxon>
        <taxon>Natrialbaceae</taxon>
        <taxon>Natrialba</taxon>
    </lineage>
</organism>
<dbReference type="STRING" id="1230458.C484_08802"/>
<dbReference type="AlphaFoldDB" id="M0A5D4"/>
<reference evidence="5 6" key="1">
    <citation type="journal article" date="2014" name="PLoS Genet.">
        <title>Phylogenetically driven sequencing of extremely halophilic archaea reveals strategies for static and dynamic osmo-response.</title>
        <authorList>
            <person name="Becker E.A."/>
            <person name="Seitzer P.M."/>
            <person name="Tritt A."/>
            <person name="Larsen D."/>
            <person name="Krusor M."/>
            <person name="Yao A.I."/>
            <person name="Wu D."/>
            <person name="Madern D."/>
            <person name="Eisen J.A."/>
            <person name="Darling A.E."/>
            <person name="Facciotti M.T."/>
        </authorList>
    </citation>
    <scope>NUCLEOTIDE SEQUENCE [LARGE SCALE GENOMIC DNA]</scope>
    <source>
        <strain evidence="5 6">DSM 12281</strain>
    </source>
</reference>
<evidence type="ECO:0000313" key="6">
    <source>
        <dbReference type="Proteomes" id="UP000011648"/>
    </source>
</evidence>
<sequence>MRTYHRTERDLHNHTLSTRTTSMGFHTYDPDRAAALEDESRYRWCSREELLSLLEPHDGLTVADLGSGTGFYADDVAPFVNTLYAVDVQAEMHEFYREKGLPATVEPIHAPVDDLPLAEDSLDAAFSVDTYHEFASEESLTELGRVLRPGGRLVTVDWSATGERAAGPPLSERFSLGEAVTALREAGLVVTQATERLETYVCVARNSRGE</sequence>
<dbReference type="InterPro" id="IPR013216">
    <property type="entry name" value="Methyltransf_11"/>
</dbReference>
<keyword evidence="2 5" id="KW-0808">Transferase</keyword>
<protein>
    <submittedName>
        <fullName evidence="5">Type 11 methyltransferase</fullName>
    </submittedName>
</protein>
<dbReference type="Pfam" id="PF08241">
    <property type="entry name" value="Methyltransf_11"/>
    <property type="match status" value="1"/>
</dbReference>
<dbReference type="InterPro" id="IPR023576">
    <property type="entry name" value="UbiE/COQ5_MeTrFase_CS"/>
</dbReference>
<name>M0A5D4_9EURY</name>
<dbReference type="PATRIC" id="fig|1230458.4.peg.1757"/>
<accession>M0A5D4</accession>
<dbReference type="EMBL" id="AOIL01000029">
    <property type="protein sequence ID" value="ELY92548.1"/>
    <property type="molecule type" value="Genomic_DNA"/>
</dbReference>
<dbReference type="CDD" id="cd02440">
    <property type="entry name" value="AdoMet_MTases"/>
    <property type="match status" value="1"/>
</dbReference>
<evidence type="ECO:0000313" key="5">
    <source>
        <dbReference type="EMBL" id="ELY92548.1"/>
    </source>
</evidence>
<dbReference type="InterPro" id="IPR029063">
    <property type="entry name" value="SAM-dependent_MTases_sf"/>
</dbReference>
<dbReference type="GO" id="GO:0008757">
    <property type="term" value="F:S-adenosylmethionine-dependent methyltransferase activity"/>
    <property type="evidence" value="ECO:0007669"/>
    <property type="project" value="InterPro"/>
</dbReference>
<dbReference type="PANTHER" id="PTHR42912">
    <property type="entry name" value="METHYLTRANSFERASE"/>
    <property type="match status" value="1"/>
</dbReference>
<dbReference type="GO" id="GO:0032259">
    <property type="term" value="P:methylation"/>
    <property type="evidence" value="ECO:0007669"/>
    <property type="project" value="UniProtKB-KW"/>
</dbReference>
<dbReference type="Proteomes" id="UP000011648">
    <property type="component" value="Unassembled WGS sequence"/>
</dbReference>
<dbReference type="InterPro" id="IPR050508">
    <property type="entry name" value="Methyltransf_Superfamily"/>
</dbReference>
<gene>
    <name evidence="5" type="ORF">C484_08802</name>
</gene>
<dbReference type="PROSITE" id="PS01184">
    <property type="entry name" value="UBIE_2"/>
    <property type="match status" value="1"/>
</dbReference>
<evidence type="ECO:0000256" key="3">
    <source>
        <dbReference type="ARBA" id="ARBA00022691"/>
    </source>
</evidence>
<feature type="domain" description="Methyltransferase type 11" evidence="4">
    <location>
        <begin position="64"/>
        <end position="154"/>
    </location>
</feature>
<keyword evidence="6" id="KW-1185">Reference proteome</keyword>
<evidence type="ECO:0000256" key="1">
    <source>
        <dbReference type="ARBA" id="ARBA00022603"/>
    </source>
</evidence>